<name>A0ACB5PQK1_9BACT</name>
<accession>A0ACB5PQK1</accession>
<keyword evidence="2" id="KW-1185">Reference proteome</keyword>
<sequence length="561" mass="57782">MFKSSFLAKWGVAALLLASLTSCEDILEQYFPKPNPTPPTFPSLGIDIPFYALSGGTRLDAYSTKDAATRTGSVAITGLQGGERILAIDFRPATGQLYGVSSASRLYVINQNTGVARTVGTGAFTPALGGNLVAFDFNPTVDRIRLVTSTGQNLRLHPETGTVAATDGAINGAAGAMITGAAYTNNVAGAETTALYAINPQSQQLYLVNPPNDGTVTPVGALNLNVAGDGGFDIDAKTGTALGLYSVQGKPTLFTVNLATGAARSLAQYAASLNYSGLAIPTRPVAYAVGSITIGGRSTSNVLHIFDPTDTSDPAARVTKSFLGLARNEAVLGMDFRPATGQLYALVLGNGGPFVDGSDFPASTRLYTINSATAEATRVADISIPLDFGVFGLTHAFDFNPVTDEIRIVSPTGQNLRVNPTTGAATVESLINLASTTVRAIAYTNSLVPAPSTSLYALGSETSTTARKLYLLNPPNSGTLSEVGTLDVSGFPIAFPTATVQMVTFDIAGTTNTAYGIASLGTTTDYGIARINLATGSTTLARQLTVNGGPSITALAVGLGF</sequence>
<evidence type="ECO:0000313" key="2">
    <source>
        <dbReference type="Proteomes" id="UP000605392"/>
    </source>
</evidence>
<organism evidence="1 2">
    <name type="scientific">Hymenobacter qilianensis</name>
    <dbReference type="NCBI Taxonomy" id="1385715"/>
    <lineage>
        <taxon>Bacteria</taxon>
        <taxon>Pseudomonadati</taxon>
        <taxon>Bacteroidota</taxon>
        <taxon>Cytophagia</taxon>
        <taxon>Cytophagales</taxon>
        <taxon>Hymenobacteraceae</taxon>
        <taxon>Hymenobacter</taxon>
    </lineage>
</organism>
<gene>
    <name evidence="1" type="ORF">GCM10011375_16920</name>
</gene>
<dbReference type="EMBL" id="BMFN01000002">
    <property type="protein sequence ID" value="GGF62537.1"/>
    <property type="molecule type" value="Genomic_DNA"/>
</dbReference>
<dbReference type="Proteomes" id="UP000605392">
    <property type="component" value="Unassembled WGS sequence"/>
</dbReference>
<reference evidence="1 2" key="1">
    <citation type="journal article" date="2019" name="Int. J. Syst. Evol. Microbiol.">
        <title>The Global Catalogue of Microorganisms (GCM) 10K type strain sequencing project: providing services to taxonomists for standard genome sequencing and annotation.</title>
        <authorList>
            <consortium name="The Broad Institute Genomics Platform"/>
            <consortium name="The Broad Institute Genome Sequencing Center for Infectious Disease"/>
            <person name="Wu L."/>
            <person name="Ma J."/>
        </authorList>
    </citation>
    <scope>NUCLEOTIDE SEQUENCE [LARGE SCALE GENOMIC DNA]</scope>
    <source>
        <strain evidence="1 2">CGMCC 1.12720</strain>
    </source>
</reference>
<evidence type="ECO:0000313" key="1">
    <source>
        <dbReference type="EMBL" id="GGF62537.1"/>
    </source>
</evidence>
<proteinExistence type="predicted"/>
<comment type="caution">
    <text evidence="1">The sequence shown here is derived from an EMBL/GenBank/DDBJ whole genome shotgun (WGS) entry which is preliminary data.</text>
</comment>
<protein>
    <submittedName>
        <fullName evidence="1">Uncharacterized protein</fullName>
    </submittedName>
</protein>